<comment type="caution">
    <text evidence="2">The sequence shown here is derived from an EMBL/GenBank/DDBJ whole genome shotgun (WGS) entry which is preliminary data.</text>
</comment>
<reference evidence="2 3" key="1">
    <citation type="journal article" date="2013" name="Nat. Genet.">
        <title>The genome of the hydatid tapeworm Echinococcus granulosus.</title>
        <authorList>
            <person name="Zheng H."/>
            <person name="Zhang W."/>
            <person name="Zhang L."/>
            <person name="Zhang Z."/>
            <person name="Li J."/>
            <person name="Lu G."/>
            <person name="Zhu Y."/>
            <person name="Wang Y."/>
            <person name="Huang Y."/>
            <person name="Liu J."/>
            <person name="Kang H."/>
            <person name="Chen J."/>
            <person name="Wang L."/>
            <person name="Chen A."/>
            <person name="Yu S."/>
            <person name="Gao Z."/>
            <person name="Jin L."/>
            <person name="Gu W."/>
            <person name="Wang Z."/>
            <person name="Zhao L."/>
            <person name="Shi B."/>
            <person name="Wen H."/>
            <person name="Lin R."/>
            <person name="Jones M.K."/>
            <person name="Brejova B."/>
            <person name="Vinar T."/>
            <person name="Zhao G."/>
            <person name="McManus D.P."/>
            <person name="Chen Z."/>
            <person name="Zhou Y."/>
            <person name="Wang S."/>
        </authorList>
    </citation>
    <scope>NUCLEOTIDE SEQUENCE [LARGE SCALE GENOMIC DNA]</scope>
</reference>
<keyword evidence="3" id="KW-1185">Reference proteome</keyword>
<dbReference type="Proteomes" id="UP000019149">
    <property type="component" value="Unassembled WGS sequence"/>
</dbReference>
<sequence length="108" mass="12147">MNMNSEGTEVKNLPSSTDGGGGGETITMGRLDVKHFLLANYILHKIKIISFIVYICKYNFAACICSNKQVMRNFYIPRYVTVKQAGYRKNEILSPIKRARVHTTSSAL</sequence>
<proteinExistence type="predicted"/>
<dbReference type="KEGG" id="egl:EGR_11216"/>
<dbReference type="EMBL" id="APAU02000528">
    <property type="protein sequence ID" value="EUB53927.1"/>
    <property type="molecule type" value="Genomic_DNA"/>
</dbReference>
<name>W6U6E5_ECHGR</name>
<evidence type="ECO:0000313" key="2">
    <source>
        <dbReference type="EMBL" id="EUB53927.1"/>
    </source>
</evidence>
<evidence type="ECO:0000313" key="3">
    <source>
        <dbReference type="Proteomes" id="UP000019149"/>
    </source>
</evidence>
<feature type="compositionally biased region" description="Polar residues" evidence="1">
    <location>
        <begin position="1"/>
        <end position="17"/>
    </location>
</feature>
<dbReference type="CTD" id="36346929"/>
<evidence type="ECO:0000256" key="1">
    <source>
        <dbReference type="SAM" id="MobiDB-lite"/>
    </source>
</evidence>
<dbReference type="AlphaFoldDB" id="W6U6E5"/>
<protein>
    <submittedName>
        <fullName evidence="2">Uncharacterized protein</fullName>
    </submittedName>
</protein>
<gene>
    <name evidence="2" type="ORF">EGR_11216</name>
</gene>
<accession>W6U6E5</accession>
<dbReference type="GeneID" id="36346929"/>
<feature type="region of interest" description="Disordered" evidence="1">
    <location>
        <begin position="1"/>
        <end position="21"/>
    </location>
</feature>
<organism evidence="2 3">
    <name type="scientific">Echinococcus granulosus</name>
    <name type="common">Hydatid tapeworm</name>
    <dbReference type="NCBI Taxonomy" id="6210"/>
    <lineage>
        <taxon>Eukaryota</taxon>
        <taxon>Metazoa</taxon>
        <taxon>Spiralia</taxon>
        <taxon>Lophotrochozoa</taxon>
        <taxon>Platyhelminthes</taxon>
        <taxon>Cestoda</taxon>
        <taxon>Eucestoda</taxon>
        <taxon>Cyclophyllidea</taxon>
        <taxon>Taeniidae</taxon>
        <taxon>Echinococcus</taxon>
        <taxon>Echinococcus granulosus group</taxon>
    </lineage>
</organism>
<dbReference type="RefSeq" id="XP_024345123.1">
    <property type="nucleotide sequence ID" value="XM_024500463.1"/>
</dbReference>